<feature type="domain" description="Integrase catalytic" evidence="1">
    <location>
        <begin position="144"/>
        <end position="310"/>
    </location>
</feature>
<dbReference type="InterPro" id="IPR012337">
    <property type="entry name" value="RNaseH-like_sf"/>
</dbReference>
<dbReference type="GO" id="GO:0015074">
    <property type="term" value="P:DNA integration"/>
    <property type="evidence" value="ECO:0007669"/>
    <property type="project" value="InterPro"/>
</dbReference>
<keyword evidence="3" id="KW-1185">Reference proteome</keyword>
<comment type="caution">
    <text evidence="2">The sequence shown here is derived from an EMBL/GenBank/DDBJ whole genome shotgun (WGS) entry which is preliminary data.</text>
</comment>
<proteinExistence type="predicted"/>
<gene>
    <name evidence="2" type="ORF">MEUPH1_LOCUS8425</name>
</gene>
<dbReference type="SUPFAM" id="SSF53098">
    <property type="entry name" value="Ribonuclease H-like"/>
    <property type="match status" value="1"/>
</dbReference>
<dbReference type="PROSITE" id="PS50994">
    <property type="entry name" value="INTEGRASE"/>
    <property type="match status" value="1"/>
</dbReference>
<protein>
    <recommendedName>
        <fullName evidence="1">Integrase catalytic domain-containing protein</fullName>
    </recommendedName>
</protein>
<dbReference type="InterPro" id="IPR050951">
    <property type="entry name" value="Retrovirus_Pol_polyprotein"/>
</dbReference>
<accession>A0AAV0W8I4</accession>
<evidence type="ECO:0000313" key="3">
    <source>
        <dbReference type="Proteomes" id="UP001160148"/>
    </source>
</evidence>
<dbReference type="AlphaFoldDB" id="A0AAV0W8I4"/>
<dbReference type="EMBL" id="CARXXK010000001">
    <property type="protein sequence ID" value="CAI6352145.1"/>
    <property type="molecule type" value="Genomic_DNA"/>
</dbReference>
<dbReference type="Gene3D" id="3.30.420.10">
    <property type="entry name" value="Ribonuclease H-like superfamily/Ribonuclease H"/>
    <property type="match status" value="1"/>
</dbReference>
<reference evidence="2 3" key="1">
    <citation type="submission" date="2023-01" db="EMBL/GenBank/DDBJ databases">
        <authorList>
            <person name="Whitehead M."/>
        </authorList>
    </citation>
    <scope>NUCLEOTIDE SEQUENCE [LARGE SCALE GENOMIC DNA]</scope>
</reference>
<dbReference type="GO" id="GO:0003676">
    <property type="term" value="F:nucleic acid binding"/>
    <property type="evidence" value="ECO:0007669"/>
    <property type="project" value="InterPro"/>
</dbReference>
<evidence type="ECO:0000313" key="2">
    <source>
        <dbReference type="EMBL" id="CAI6352145.1"/>
    </source>
</evidence>
<dbReference type="InterPro" id="IPR001584">
    <property type="entry name" value="Integrase_cat-core"/>
</dbReference>
<dbReference type="PANTHER" id="PTHR37984:SF5">
    <property type="entry name" value="PROTEIN NYNRIN-LIKE"/>
    <property type="match status" value="1"/>
</dbReference>
<evidence type="ECO:0000259" key="1">
    <source>
        <dbReference type="PROSITE" id="PS50994"/>
    </source>
</evidence>
<dbReference type="InterPro" id="IPR036397">
    <property type="entry name" value="RNaseH_sf"/>
</dbReference>
<name>A0AAV0W8I4_9HEMI</name>
<sequence>MSSKDDFYLCFNKLTAEKKQNSIYLSQKKYSEIILEIKNAKSNKKKTSTDYRRLKRYDVITIDGEDKLIYPIDGGDSTIYYYVQNESMYDILHEIHYNIGHGGKHRMIAETKKKYKNITQEIILMYLKYCEPCQMKQKCKKKGLVTKPMIFSEMNSRAQVDLIDMQSQADGEYRFIMVYQDHVTKFVQIRALKTKRAEEVAKHIIDIFCIFGAPIILQSDNGREFVNQIITDLKCMWNNLKIVHGKPRHSQSQGSVERANQDIQNILTTWMQTNNSKSWSEGLRFVQLMKNRAFHSGIKRSPYQAMFGSDIKIGLSTSILPPEIINKISSEEDLENVLQNIGGKSEESNSADANQDEEIHKICESCGNNIQAILNEDDNQRRICNLCAKEGMVKSQRDLSIKALQHQAEKMKFRSINKFPPASIGDTVRVAIPDVDRGRGDPRNILFAVVSIKDGEYYELGNKEGTIEQHYSRSQFDVCPEPLITVNEVSNTKKSLREIAKNMSLLGGQGYQRCACKSNCKTNKCKCKASGILCNSKCHQSLPCLNK</sequence>
<dbReference type="Proteomes" id="UP001160148">
    <property type="component" value="Unassembled WGS sequence"/>
</dbReference>
<dbReference type="PANTHER" id="PTHR37984">
    <property type="entry name" value="PROTEIN CBG26694"/>
    <property type="match status" value="1"/>
</dbReference>
<organism evidence="2 3">
    <name type="scientific">Macrosiphum euphorbiae</name>
    <name type="common">potato aphid</name>
    <dbReference type="NCBI Taxonomy" id="13131"/>
    <lineage>
        <taxon>Eukaryota</taxon>
        <taxon>Metazoa</taxon>
        <taxon>Ecdysozoa</taxon>
        <taxon>Arthropoda</taxon>
        <taxon>Hexapoda</taxon>
        <taxon>Insecta</taxon>
        <taxon>Pterygota</taxon>
        <taxon>Neoptera</taxon>
        <taxon>Paraneoptera</taxon>
        <taxon>Hemiptera</taxon>
        <taxon>Sternorrhyncha</taxon>
        <taxon>Aphidomorpha</taxon>
        <taxon>Aphidoidea</taxon>
        <taxon>Aphididae</taxon>
        <taxon>Macrosiphini</taxon>
        <taxon>Macrosiphum</taxon>
    </lineage>
</organism>